<dbReference type="PANTHER" id="PTHR47804:SF3">
    <property type="entry name" value="PROTEIN BRE4"/>
    <property type="match status" value="1"/>
</dbReference>
<feature type="region of interest" description="Disordered" evidence="5">
    <location>
        <begin position="567"/>
        <end position="591"/>
    </location>
</feature>
<evidence type="ECO:0000256" key="4">
    <source>
        <dbReference type="ARBA" id="ARBA00023136"/>
    </source>
</evidence>
<dbReference type="Proteomes" id="UP000253551">
    <property type="component" value="Unassembled WGS sequence"/>
</dbReference>
<keyword evidence="2 6" id="KW-0812">Transmembrane</keyword>
<dbReference type="InterPro" id="IPR052430">
    <property type="entry name" value="IVT-Associated"/>
</dbReference>
<comment type="caution">
    <text evidence="7">The sequence shown here is derived from an EMBL/GenBank/DDBJ whole genome shotgun (WGS) entry which is preliminary data.</text>
</comment>
<evidence type="ECO:0008006" key="9">
    <source>
        <dbReference type="Google" id="ProtNLM"/>
    </source>
</evidence>
<keyword evidence="8" id="KW-1185">Reference proteome</keyword>
<dbReference type="InterPro" id="IPR020966">
    <property type="entry name" value="ALMT"/>
</dbReference>
<evidence type="ECO:0000256" key="6">
    <source>
        <dbReference type="SAM" id="Phobius"/>
    </source>
</evidence>
<name>A0A367K5Q4_RHIST</name>
<organism evidence="7 8">
    <name type="scientific">Rhizopus stolonifer</name>
    <name type="common">Rhizopus nigricans</name>
    <dbReference type="NCBI Taxonomy" id="4846"/>
    <lineage>
        <taxon>Eukaryota</taxon>
        <taxon>Fungi</taxon>
        <taxon>Fungi incertae sedis</taxon>
        <taxon>Mucoromycota</taxon>
        <taxon>Mucoromycotina</taxon>
        <taxon>Mucoromycetes</taxon>
        <taxon>Mucorales</taxon>
        <taxon>Mucorineae</taxon>
        <taxon>Rhizopodaceae</taxon>
        <taxon>Rhizopus</taxon>
    </lineage>
</organism>
<evidence type="ECO:0000313" key="7">
    <source>
        <dbReference type="EMBL" id="RCH97544.1"/>
    </source>
</evidence>
<dbReference type="STRING" id="4846.A0A367K5Q4"/>
<feature type="transmembrane region" description="Helical" evidence="6">
    <location>
        <begin position="160"/>
        <end position="181"/>
    </location>
</feature>
<protein>
    <recommendedName>
        <fullName evidence="9">DUF2421 domain-containing protein</fullName>
    </recommendedName>
</protein>
<evidence type="ECO:0000256" key="3">
    <source>
        <dbReference type="ARBA" id="ARBA00022989"/>
    </source>
</evidence>
<feature type="transmembrane region" description="Helical" evidence="6">
    <location>
        <begin position="107"/>
        <end position="124"/>
    </location>
</feature>
<evidence type="ECO:0000256" key="5">
    <source>
        <dbReference type="SAM" id="MobiDB-lite"/>
    </source>
</evidence>
<keyword evidence="3 6" id="KW-1133">Transmembrane helix</keyword>
<accession>A0A367K5Q4</accession>
<dbReference type="EMBL" id="PJQM01002170">
    <property type="protein sequence ID" value="RCH97544.1"/>
    <property type="molecule type" value="Genomic_DNA"/>
</dbReference>
<dbReference type="GO" id="GO:0016020">
    <property type="term" value="C:membrane"/>
    <property type="evidence" value="ECO:0007669"/>
    <property type="project" value="UniProtKB-SubCell"/>
</dbReference>
<evidence type="ECO:0000256" key="1">
    <source>
        <dbReference type="ARBA" id="ARBA00004141"/>
    </source>
</evidence>
<reference evidence="7 8" key="1">
    <citation type="journal article" date="2018" name="G3 (Bethesda)">
        <title>Phylogenetic and Phylogenomic Definition of Rhizopus Species.</title>
        <authorList>
            <person name="Gryganskyi A.P."/>
            <person name="Golan J."/>
            <person name="Dolatabadi S."/>
            <person name="Mondo S."/>
            <person name="Robb S."/>
            <person name="Idnurm A."/>
            <person name="Muszewska A."/>
            <person name="Steczkiewicz K."/>
            <person name="Masonjones S."/>
            <person name="Liao H.L."/>
            <person name="Gajdeczka M.T."/>
            <person name="Anike F."/>
            <person name="Vuek A."/>
            <person name="Anishchenko I.M."/>
            <person name="Voigt K."/>
            <person name="de Hoog G.S."/>
            <person name="Smith M.E."/>
            <person name="Heitman J."/>
            <person name="Vilgalys R."/>
            <person name="Stajich J.E."/>
        </authorList>
    </citation>
    <scope>NUCLEOTIDE SEQUENCE [LARGE SCALE GENOMIC DNA]</scope>
    <source>
        <strain evidence="7 8">LSU 92-RS-03</strain>
    </source>
</reference>
<feature type="transmembrane region" description="Helical" evidence="6">
    <location>
        <begin position="212"/>
        <end position="231"/>
    </location>
</feature>
<sequence>MIKFADSEKIMYSSPKETRQTAAERDITDEACDFQDKEKINVLANEQTIRVEDGFKEKATVIDNLPFPDESTVCSTKNGFLGTVKYITGSVWFKWLRRQFKDDKNRYAFQMATAFTIASLFAIITPVSKVFHSAFWMGVAVVTVLDNTMGGMLTLGMQRILGTLIGGGLSIIVMTIVRAIFQPYWDARAVVVLNILMFIQVFIIAKIKLIPNYAFAGGIGLLTTVIILLSGYDDIINNGLSYVAELGAWRVGNMMIGVVIAMLVSSCVFPTRSIEVMRSNLGKSMEKAAHLYQRSAEFYLDFNKSASSNASLASILERREVAMEEHEPPQTTIKETLQRIFSNTSAAQGLQGTETQAEEDKQFWTQDEITNISNEAIAILFQLQTESTRLRNVSNEYNFRVFFHFLEGGKNHCKRYVRRAQRYRGAIEAMKRSVWPLASFRLLFPLIHSSESDRDMRATRMTPTRETLECFADSLAVMRSLGSILKNNQRPLSDFKEDWVQIHRMVNAGSAHAQRELKETVRIGMEHSNMDGLKLISYYGFLVRCSMVWDGLKTVVDQLSPLNGTLSRAPSISEGSNNSSLPNAEIVHAPE</sequence>
<comment type="subcellular location">
    <subcellularLocation>
        <location evidence="1">Membrane</location>
        <topology evidence="1">Multi-pass membrane protein</topology>
    </subcellularLocation>
</comment>
<feature type="transmembrane region" description="Helical" evidence="6">
    <location>
        <begin position="251"/>
        <end position="269"/>
    </location>
</feature>
<evidence type="ECO:0000313" key="8">
    <source>
        <dbReference type="Proteomes" id="UP000253551"/>
    </source>
</evidence>
<keyword evidence="4 6" id="KW-0472">Membrane</keyword>
<feature type="compositionally biased region" description="Polar residues" evidence="5">
    <location>
        <begin position="567"/>
        <end position="582"/>
    </location>
</feature>
<feature type="transmembrane region" description="Helical" evidence="6">
    <location>
        <begin position="187"/>
        <end position="205"/>
    </location>
</feature>
<gene>
    <name evidence="7" type="ORF">CU098_003682</name>
</gene>
<dbReference type="AlphaFoldDB" id="A0A367K5Q4"/>
<dbReference type="GO" id="GO:0015743">
    <property type="term" value="P:malate transport"/>
    <property type="evidence" value="ECO:0007669"/>
    <property type="project" value="InterPro"/>
</dbReference>
<proteinExistence type="predicted"/>
<feature type="transmembrane region" description="Helical" evidence="6">
    <location>
        <begin position="130"/>
        <end position="148"/>
    </location>
</feature>
<dbReference type="Pfam" id="PF11744">
    <property type="entry name" value="ALMT"/>
    <property type="match status" value="1"/>
</dbReference>
<dbReference type="PANTHER" id="PTHR47804">
    <property type="entry name" value="60S RIBOSOMAL PROTEIN L19"/>
    <property type="match status" value="1"/>
</dbReference>
<dbReference type="OrthoDB" id="68611at2759"/>
<evidence type="ECO:0000256" key="2">
    <source>
        <dbReference type="ARBA" id="ARBA00022692"/>
    </source>
</evidence>